<keyword evidence="1" id="KW-0812">Transmembrane</keyword>
<organism evidence="2 3">
    <name type="scientific">Characodon lateralis</name>
    <dbReference type="NCBI Taxonomy" id="208331"/>
    <lineage>
        <taxon>Eukaryota</taxon>
        <taxon>Metazoa</taxon>
        <taxon>Chordata</taxon>
        <taxon>Craniata</taxon>
        <taxon>Vertebrata</taxon>
        <taxon>Euteleostomi</taxon>
        <taxon>Actinopterygii</taxon>
        <taxon>Neopterygii</taxon>
        <taxon>Teleostei</taxon>
        <taxon>Neoteleostei</taxon>
        <taxon>Acanthomorphata</taxon>
        <taxon>Ovalentaria</taxon>
        <taxon>Atherinomorphae</taxon>
        <taxon>Cyprinodontiformes</taxon>
        <taxon>Goodeidae</taxon>
        <taxon>Characodon</taxon>
    </lineage>
</organism>
<keyword evidence="1" id="KW-0472">Membrane</keyword>
<keyword evidence="1" id="KW-1133">Transmembrane helix</keyword>
<protein>
    <submittedName>
        <fullName evidence="2">Uncharacterized protein</fullName>
    </submittedName>
</protein>
<dbReference type="EMBL" id="JAHUTJ010034302">
    <property type="protein sequence ID" value="MED6277855.1"/>
    <property type="molecule type" value="Genomic_DNA"/>
</dbReference>
<proteinExistence type="predicted"/>
<evidence type="ECO:0000256" key="1">
    <source>
        <dbReference type="SAM" id="Phobius"/>
    </source>
</evidence>
<evidence type="ECO:0000313" key="3">
    <source>
        <dbReference type="Proteomes" id="UP001352852"/>
    </source>
</evidence>
<comment type="caution">
    <text evidence="2">The sequence shown here is derived from an EMBL/GenBank/DDBJ whole genome shotgun (WGS) entry which is preliminary data.</text>
</comment>
<feature type="transmembrane region" description="Helical" evidence="1">
    <location>
        <begin position="52"/>
        <end position="74"/>
    </location>
</feature>
<dbReference type="Proteomes" id="UP001352852">
    <property type="component" value="Unassembled WGS sequence"/>
</dbReference>
<reference evidence="2 3" key="1">
    <citation type="submission" date="2021-06" db="EMBL/GenBank/DDBJ databases">
        <authorList>
            <person name="Palmer J.M."/>
        </authorList>
    </citation>
    <scope>NUCLEOTIDE SEQUENCE [LARGE SCALE GENOMIC DNA]</scope>
    <source>
        <strain evidence="2 3">CL_MEX2019</strain>
        <tissue evidence="2">Muscle</tissue>
    </source>
</reference>
<evidence type="ECO:0000313" key="2">
    <source>
        <dbReference type="EMBL" id="MED6277855.1"/>
    </source>
</evidence>
<gene>
    <name evidence="2" type="ORF">CHARACLAT_017751</name>
</gene>
<accession>A0ABU7DTV1</accession>
<feature type="transmembrane region" description="Helical" evidence="1">
    <location>
        <begin position="86"/>
        <end position="105"/>
    </location>
</feature>
<keyword evidence="3" id="KW-1185">Reference proteome</keyword>
<sequence>MSLPPFHIKERTFAHSSLLQLIQVVKRVEGGPLFQYQVFHNLKQVFFQDCPASSSICFSITLMGFMPATFCMNVKISLLFSCDETKFFQIFALFAFCLWQDFFWFGRPCLVGV</sequence>
<name>A0ABU7DTV1_9TELE</name>